<dbReference type="AlphaFoldDB" id="A0A0M4EM10"/>
<protein>
    <submittedName>
        <fullName evidence="1">CG34301</fullName>
    </submittedName>
</protein>
<evidence type="ECO:0000313" key="2">
    <source>
        <dbReference type="Proteomes" id="UP000494163"/>
    </source>
</evidence>
<dbReference type="EMBL" id="CP012526">
    <property type="protein sequence ID" value="ALC46427.1"/>
    <property type="molecule type" value="Genomic_DNA"/>
</dbReference>
<organism evidence="1 2">
    <name type="scientific">Drosophila busckii</name>
    <name type="common">Fruit fly</name>
    <dbReference type="NCBI Taxonomy" id="30019"/>
    <lineage>
        <taxon>Eukaryota</taxon>
        <taxon>Metazoa</taxon>
        <taxon>Ecdysozoa</taxon>
        <taxon>Arthropoda</taxon>
        <taxon>Hexapoda</taxon>
        <taxon>Insecta</taxon>
        <taxon>Pterygota</taxon>
        <taxon>Neoptera</taxon>
        <taxon>Endopterygota</taxon>
        <taxon>Diptera</taxon>
        <taxon>Brachycera</taxon>
        <taxon>Muscomorpha</taxon>
        <taxon>Ephydroidea</taxon>
        <taxon>Drosophilidae</taxon>
        <taxon>Drosophila</taxon>
    </lineage>
</organism>
<name>A0A0M4EM10_DROBS</name>
<gene>
    <name evidence="1" type="ORF">Dbus_chr3Rg1177</name>
</gene>
<sequence>MGHPELEFSAIPKLYGPENFWHWRMLLVSYLDAAELWKDDHPRENAHAKFILLASLRADVIDVAFDQMTPKQIFKNLDERLRPF</sequence>
<dbReference type="OMA" id="HNEPKES"/>
<dbReference type="OrthoDB" id="7877171at2759"/>
<proteinExistence type="predicted"/>
<dbReference type="Proteomes" id="UP000494163">
    <property type="component" value="Chromosome 3R"/>
</dbReference>
<accession>A0A0M4EM10</accession>
<keyword evidence="2" id="KW-1185">Reference proteome</keyword>
<reference evidence="1 2" key="1">
    <citation type="submission" date="2015-08" db="EMBL/GenBank/DDBJ databases">
        <title>Ancestral chromatin configuration constrains chromatin evolution on differentiating sex chromosomes in Drosophila.</title>
        <authorList>
            <person name="Zhou Q."/>
            <person name="Bachtrog D."/>
        </authorList>
    </citation>
    <scope>NUCLEOTIDE SEQUENCE [LARGE SCALE GENOMIC DNA]</scope>
    <source>
        <tissue evidence="1">Whole larvae</tissue>
    </source>
</reference>
<evidence type="ECO:0000313" key="1">
    <source>
        <dbReference type="EMBL" id="ALC46427.1"/>
    </source>
</evidence>